<dbReference type="GO" id="GO:0016020">
    <property type="term" value="C:membrane"/>
    <property type="evidence" value="ECO:0007669"/>
    <property type="project" value="InterPro"/>
</dbReference>
<dbReference type="EMBL" id="CP016616">
    <property type="protein sequence ID" value="ANY80486.1"/>
    <property type="molecule type" value="Genomic_DNA"/>
</dbReference>
<sequence>MTLVTGTSGNDVLKGGAGNDTINGGDGSDDIYDGAGDDVVDGGAGNDFIMSSSYSASNPGSGADIFRGGAGSDNIDVARNSAVETLVQIETGSAEAIEGVPGENYVQYSGGAKDSVRVTGGDDRDVVELNGSLKSAVLNLGAGNDTVRISTEANYNYDPVTGTETETVPQISITTGAGRDTIEFASYASATLEVTDFTAGAGGDTLQFGSFLNSRLQNWDGSTNPFATGHLRLVQVGANTVLEYVSDGIGATPVWATLATFRNTSTTSFTADNFEPSYAPDGSHPGAEPISIVTIMGPSGLVEEGTFLEFTLTRSGDLADALTVALSINAQMSGATSGIDFSAPQTVTFAAGSATAVIKIAANLDDQFERNESFTLSVASGPGYTIGFPSAAVGTITEPTNSVTGGVLTTGIDVLSPSDEDTIVNATAGTLNARPQMAPDVPADSLDGGAGYDVLKLSGAGQFDLNGLGQFAGFEEVQLTNASQSPAQLYLRDGQNLKVVLNDGTTVPPEFPTTVGFTVYLSTGAETVSGSNGSDIFSVQQNPAKLGTGDVLDGGAGSDALQLFSSTIWDPVKQTYSDSVYDLRVRISRIVSAHFVGS</sequence>
<accession>A0A1B2EKI7</accession>
<evidence type="ECO:0000313" key="8">
    <source>
        <dbReference type="EMBL" id="ANY80486.1"/>
    </source>
</evidence>
<dbReference type="InterPro" id="IPR003644">
    <property type="entry name" value="Calx_beta"/>
</dbReference>
<evidence type="ECO:0000259" key="7">
    <source>
        <dbReference type="Pfam" id="PF03160"/>
    </source>
</evidence>
<keyword evidence="5" id="KW-0106">Calcium</keyword>
<evidence type="ECO:0000256" key="4">
    <source>
        <dbReference type="ARBA" id="ARBA00022737"/>
    </source>
</evidence>
<evidence type="ECO:0000256" key="2">
    <source>
        <dbReference type="ARBA" id="ARBA00022525"/>
    </source>
</evidence>
<keyword evidence="3" id="KW-0732">Signal</keyword>
<dbReference type="AlphaFoldDB" id="A0A1B2EKI7"/>
<feature type="domain" description="Calx-beta" evidence="7">
    <location>
        <begin position="302"/>
        <end position="381"/>
    </location>
</feature>
<dbReference type="GO" id="GO:0005509">
    <property type="term" value="F:calcium ion binding"/>
    <property type="evidence" value="ECO:0007669"/>
    <property type="project" value="InterPro"/>
</dbReference>
<dbReference type="PROSITE" id="PS00330">
    <property type="entry name" value="HEMOLYSIN_CALCIUM"/>
    <property type="match status" value="1"/>
</dbReference>
<dbReference type="InterPro" id="IPR050557">
    <property type="entry name" value="RTX_toxin/Mannuronan_C5-epim"/>
</dbReference>
<dbReference type="InterPro" id="IPR038081">
    <property type="entry name" value="CalX-like_sf"/>
</dbReference>
<dbReference type="PANTHER" id="PTHR38340:SF1">
    <property type="entry name" value="S-LAYER PROTEIN"/>
    <property type="match status" value="1"/>
</dbReference>
<dbReference type="Pfam" id="PF03160">
    <property type="entry name" value="Calx-beta"/>
    <property type="match status" value="1"/>
</dbReference>
<evidence type="ECO:0000256" key="6">
    <source>
        <dbReference type="SAM" id="MobiDB-lite"/>
    </source>
</evidence>
<dbReference type="Gene3D" id="2.150.10.10">
    <property type="entry name" value="Serralysin-like metalloprotease, C-terminal"/>
    <property type="match status" value="1"/>
</dbReference>
<dbReference type="KEGG" id="moc:BB934_21465"/>
<feature type="region of interest" description="Disordered" evidence="6">
    <location>
        <begin position="1"/>
        <end position="36"/>
    </location>
</feature>
<keyword evidence="2" id="KW-0964">Secreted</keyword>
<evidence type="ECO:0000256" key="3">
    <source>
        <dbReference type="ARBA" id="ARBA00022729"/>
    </source>
</evidence>
<dbReference type="Gene3D" id="2.60.40.2030">
    <property type="match status" value="1"/>
</dbReference>
<dbReference type="InterPro" id="IPR018511">
    <property type="entry name" value="Hemolysin-typ_Ca-bd_CS"/>
</dbReference>
<evidence type="ECO:0000256" key="5">
    <source>
        <dbReference type="ARBA" id="ARBA00022837"/>
    </source>
</evidence>
<dbReference type="RefSeq" id="WP_099511482.1">
    <property type="nucleotide sequence ID" value="NZ_CP016616.1"/>
</dbReference>
<reference evidence="8" key="1">
    <citation type="submission" date="2016-07" db="EMBL/GenBank/DDBJ databases">
        <title>Microvirga ossetica sp. nov. a new species of rhizobia isolated from root nodules of the legume species Vicia alpestris Steven originated from North Ossetia region in the Caucasus.</title>
        <authorList>
            <person name="Safronova V.I."/>
            <person name="Kuznetsova I.G."/>
            <person name="Sazanova A.L."/>
            <person name="Belimov A."/>
            <person name="Andronov E."/>
            <person name="Osledkin Y.S."/>
            <person name="Onishchuk O.P."/>
            <person name="Kurchak O.N."/>
            <person name="Shaposhnikov A.I."/>
            <person name="Willems A."/>
            <person name="Tikhonovich I.A."/>
        </authorList>
    </citation>
    <scope>NUCLEOTIDE SEQUENCE [LARGE SCALE GENOMIC DNA]</scope>
    <source>
        <strain evidence="8">V5/3M</strain>
    </source>
</reference>
<keyword evidence="4" id="KW-0677">Repeat</keyword>
<dbReference type="InterPro" id="IPR001343">
    <property type="entry name" value="Hemolysn_Ca-bd"/>
</dbReference>
<feature type="compositionally biased region" description="Acidic residues" evidence="6">
    <location>
        <begin position="27"/>
        <end position="36"/>
    </location>
</feature>
<dbReference type="PRINTS" id="PR00313">
    <property type="entry name" value="CABNDNGRPT"/>
</dbReference>
<gene>
    <name evidence="8" type="ORF">BB934_21465</name>
</gene>
<dbReference type="GO" id="GO:0007154">
    <property type="term" value="P:cell communication"/>
    <property type="evidence" value="ECO:0007669"/>
    <property type="project" value="InterPro"/>
</dbReference>
<dbReference type="GO" id="GO:0005576">
    <property type="term" value="C:extracellular region"/>
    <property type="evidence" value="ECO:0007669"/>
    <property type="project" value="UniProtKB-SubCell"/>
</dbReference>
<proteinExistence type="predicted"/>
<dbReference type="SUPFAM" id="SSF51120">
    <property type="entry name" value="beta-Roll"/>
    <property type="match status" value="2"/>
</dbReference>
<dbReference type="InterPro" id="IPR011049">
    <property type="entry name" value="Serralysin-like_metalloprot_C"/>
</dbReference>
<evidence type="ECO:0000256" key="1">
    <source>
        <dbReference type="ARBA" id="ARBA00004613"/>
    </source>
</evidence>
<comment type="subcellular location">
    <subcellularLocation>
        <location evidence="1">Secreted</location>
    </subcellularLocation>
</comment>
<dbReference type="SUPFAM" id="SSF141072">
    <property type="entry name" value="CalX-like"/>
    <property type="match status" value="1"/>
</dbReference>
<organism evidence="8">
    <name type="scientific">Microvirga ossetica</name>
    <dbReference type="NCBI Taxonomy" id="1882682"/>
    <lineage>
        <taxon>Bacteria</taxon>
        <taxon>Pseudomonadati</taxon>
        <taxon>Pseudomonadota</taxon>
        <taxon>Alphaproteobacteria</taxon>
        <taxon>Hyphomicrobiales</taxon>
        <taxon>Methylobacteriaceae</taxon>
        <taxon>Microvirga</taxon>
    </lineage>
</organism>
<name>A0A1B2EKI7_9HYPH</name>
<dbReference type="OrthoDB" id="7329412at2"/>
<protein>
    <recommendedName>
        <fullName evidence="7">Calx-beta domain-containing protein</fullName>
    </recommendedName>
</protein>
<dbReference type="Pfam" id="PF00353">
    <property type="entry name" value="HemolysinCabind"/>
    <property type="match status" value="2"/>
</dbReference>
<dbReference type="PANTHER" id="PTHR38340">
    <property type="entry name" value="S-LAYER PROTEIN"/>
    <property type="match status" value="1"/>
</dbReference>
<feature type="compositionally biased region" description="Polar residues" evidence="6">
    <location>
        <begin position="1"/>
        <end position="10"/>
    </location>
</feature>